<dbReference type="Proteomes" id="UP000318413">
    <property type="component" value="Unassembled WGS sequence"/>
</dbReference>
<organism evidence="1 2">
    <name type="scientific">Sphingomonas oligophenolica</name>
    <dbReference type="NCBI Taxonomy" id="301154"/>
    <lineage>
        <taxon>Bacteria</taxon>
        <taxon>Pseudomonadati</taxon>
        <taxon>Pseudomonadota</taxon>
        <taxon>Alphaproteobacteria</taxon>
        <taxon>Sphingomonadales</taxon>
        <taxon>Sphingomonadaceae</taxon>
        <taxon>Sphingomonas</taxon>
    </lineage>
</organism>
<dbReference type="AlphaFoldDB" id="A0A502CJC8"/>
<gene>
    <name evidence="1" type="ORF">EAH84_08065</name>
</gene>
<keyword evidence="2" id="KW-1185">Reference proteome</keyword>
<evidence type="ECO:0000313" key="2">
    <source>
        <dbReference type="Proteomes" id="UP000318413"/>
    </source>
</evidence>
<sequence>MSRKDDALSLLVAMLRPELDDPASQAFLQYAAMVGGQWLVVGDNDPRLEGIRAAAYRLFGLDEE</sequence>
<name>A0A502CJC8_9SPHN</name>
<reference evidence="1 2" key="1">
    <citation type="journal article" date="2019" name="Environ. Microbiol.">
        <title>Species interactions and distinct microbial communities in high Arctic permafrost affected cryosols are associated with the CH4 and CO2 gas fluxes.</title>
        <authorList>
            <person name="Altshuler I."/>
            <person name="Hamel J."/>
            <person name="Turney S."/>
            <person name="Magnuson E."/>
            <person name="Levesque R."/>
            <person name="Greer C."/>
            <person name="Whyte L.G."/>
        </authorList>
    </citation>
    <scope>NUCLEOTIDE SEQUENCE [LARGE SCALE GENOMIC DNA]</scope>
    <source>
        <strain evidence="1 2">S5.1</strain>
    </source>
</reference>
<accession>A0A502CJC8</accession>
<protein>
    <submittedName>
        <fullName evidence="1">Uncharacterized protein</fullName>
    </submittedName>
</protein>
<dbReference type="EMBL" id="RCZK01000005">
    <property type="protein sequence ID" value="TPG12720.1"/>
    <property type="molecule type" value="Genomic_DNA"/>
</dbReference>
<proteinExistence type="predicted"/>
<evidence type="ECO:0000313" key="1">
    <source>
        <dbReference type="EMBL" id="TPG12720.1"/>
    </source>
</evidence>
<comment type="caution">
    <text evidence="1">The sequence shown here is derived from an EMBL/GenBank/DDBJ whole genome shotgun (WGS) entry which is preliminary data.</text>
</comment>